<keyword evidence="3" id="KW-1185">Reference proteome</keyword>
<name>A0ABS8SKI8_DATST</name>
<accession>A0ABS8SKI8</accession>
<proteinExistence type="predicted"/>
<evidence type="ECO:0000256" key="1">
    <source>
        <dbReference type="SAM" id="MobiDB-lite"/>
    </source>
</evidence>
<comment type="caution">
    <text evidence="2">The sequence shown here is derived from an EMBL/GenBank/DDBJ whole genome shotgun (WGS) entry which is preliminary data.</text>
</comment>
<organism evidence="2 3">
    <name type="scientific">Datura stramonium</name>
    <name type="common">Jimsonweed</name>
    <name type="synonym">Common thornapple</name>
    <dbReference type="NCBI Taxonomy" id="4076"/>
    <lineage>
        <taxon>Eukaryota</taxon>
        <taxon>Viridiplantae</taxon>
        <taxon>Streptophyta</taxon>
        <taxon>Embryophyta</taxon>
        <taxon>Tracheophyta</taxon>
        <taxon>Spermatophyta</taxon>
        <taxon>Magnoliopsida</taxon>
        <taxon>eudicotyledons</taxon>
        <taxon>Gunneridae</taxon>
        <taxon>Pentapetalae</taxon>
        <taxon>asterids</taxon>
        <taxon>lamiids</taxon>
        <taxon>Solanales</taxon>
        <taxon>Solanaceae</taxon>
        <taxon>Solanoideae</taxon>
        <taxon>Datureae</taxon>
        <taxon>Datura</taxon>
    </lineage>
</organism>
<evidence type="ECO:0000313" key="2">
    <source>
        <dbReference type="EMBL" id="MCD7459313.1"/>
    </source>
</evidence>
<reference evidence="2 3" key="1">
    <citation type="journal article" date="2021" name="BMC Genomics">
        <title>Datura genome reveals duplications of psychoactive alkaloid biosynthetic genes and high mutation rate following tissue culture.</title>
        <authorList>
            <person name="Rajewski A."/>
            <person name="Carter-House D."/>
            <person name="Stajich J."/>
            <person name="Litt A."/>
        </authorList>
    </citation>
    <scope>NUCLEOTIDE SEQUENCE [LARGE SCALE GENOMIC DNA]</scope>
    <source>
        <strain evidence="2">AR-01</strain>
    </source>
</reference>
<sequence>MLYSKVNEPYGINVDGGSEIKSKVEKIVEKIDDEKGKTELGGKLTPKKKKAKRKAWKELQLLIYERKYGPHIENIDRELYHKFEANALVQVKGEKVFQRIHSKTPESTAAPPPPATLVALPSEPSSQGASSSTIIPSPAPTDPSSTTSILRAPIGTIHLTRENFVSLQTRLEREERQQTRLIDELPTFLVKVVEKALKPWRDSLLVTYHIMLDKVEAIEAMMAQIEKGSEHIEIMSL</sequence>
<protein>
    <submittedName>
        <fullName evidence="2">Uncharacterized protein</fullName>
    </submittedName>
</protein>
<gene>
    <name evidence="2" type="ORF">HAX54_040611</name>
</gene>
<feature type="region of interest" description="Disordered" evidence="1">
    <location>
        <begin position="103"/>
        <end position="147"/>
    </location>
</feature>
<dbReference type="EMBL" id="JACEIK010000576">
    <property type="protein sequence ID" value="MCD7459313.1"/>
    <property type="molecule type" value="Genomic_DNA"/>
</dbReference>
<evidence type="ECO:0000313" key="3">
    <source>
        <dbReference type="Proteomes" id="UP000823775"/>
    </source>
</evidence>
<feature type="compositionally biased region" description="Low complexity" evidence="1">
    <location>
        <begin position="116"/>
        <end position="147"/>
    </location>
</feature>
<dbReference type="Proteomes" id="UP000823775">
    <property type="component" value="Unassembled WGS sequence"/>
</dbReference>